<evidence type="ECO:0000259" key="4">
    <source>
        <dbReference type="SMART" id="SM00835"/>
    </source>
</evidence>
<dbReference type="CDD" id="cd02244">
    <property type="entry name" value="cupin_7S_vicilin-like_N"/>
    <property type="match status" value="1"/>
</dbReference>
<keyword evidence="2 3" id="KW-0732">Signal</keyword>
<feature type="signal peptide" evidence="3">
    <location>
        <begin position="1"/>
        <end position="29"/>
    </location>
</feature>
<comment type="function">
    <text evidence="1">Seed storage protein.</text>
</comment>
<evidence type="ECO:0000256" key="1">
    <source>
        <dbReference type="ARBA" id="ARBA00003839"/>
    </source>
</evidence>
<feature type="domain" description="Cupin type-1" evidence="4">
    <location>
        <begin position="50"/>
        <end position="188"/>
    </location>
</feature>
<sequence>MQQTMRFKILPLFIFLSLVTLFLCTDSFSDQNGVVPSSEPSFSSPLLVKRDQRKPIVATEFGKISAVQIGDGYHLQFITLEPNALLLPLLLHSDMVFFVHTGTGILNWIDEESERTLELRRGDVFRLRSGTVFYVHSNEKLRVYAIFDVGKCLNDPCLGAYSSVRDLLLGFDDRTLRSAFAVPEDILRKIREATKPPLIVNALPRNRTRGSQEDKWQSRLVRLFIRVEDVTDHLAMKPIVDTNKKKSRTFNVFEEDPDFENINGRSIVVDEKDLDALKGSRFGVFMVNLTKGSMMGPHWNPSACEISIVLQGEGMIRVVNQQSFSSCKNNSKNERFMVEEGDHFREDEPPSVFSRTELGSESIGPGGTCCVFQLK</sequence>
<dbReference type="InterPro" id="IPR011051">
    <property type="entry name" value="RmlC_Cupin_sf"/>
</dbReference>
<dbReference type="Pfam" id="PF00190">
    <property type="entry name" value="Cupin_1"/>
    <property type="match status" value="1"/>
</dbReference>
<evidence type="ECO:0000313" key="5">
    <source>
        <dbReference type="EMBL" id="CAE5988550.1"/>
    </source>
</evidence>
<dbReference type="InterPro" id="IPR050253">
    <property type="entry name" value="Seed_Storage-Functional"/>
</dbReference>
<dbReference type="Proteomes" id="UP000682877">
    <property type="component" value="Chromosome 3"/>
</dbReference>
<reference evidence="5" key="1">
    <citation type="submission" date="2021-01" db="EMBL/GenBank/DDBJ databases">
        <authorList>
            <person name="Bezrukov I."/>
        </authorList>
    </citation>
    <scope>NUCLEOTIDE SEQUENCE</scope>
</reference>
<accession>A0A8S2A2C3</accession>
<dbReference type="EMBL" id="LR999453">
    <property type="protein sequence ID" value="CAE5988550.1"/>
    <property type="molecule type" value="Genomic_DNA"/>
</dbReference>
<protein>
    <recommendedName>
        <fullName evidence="4">Cupin type-1 domain-containing protein</fullName>
    </recommendedName>
</protein>
<feature type="domain" description="Cupin type-1" evidence="4">
    <location>
        <begin position="250"/>
        <end position="359"/>
    </location>
</feature>
<evidence type="ECO:0000313" key="6">
    <source>
        <dbReference type="Proteomes" id="UP000682877"/>
    </source>
</evidence>
<name>A0A8S2A2C3_ARAAE</name>
<dbReference type="InterPro" id="IPR006045">
    <property type="entry name" value="Cupin_1"/>
</dbReference>
<gene>
    <name evidence="5" type="ORF">AARE701A_LOCUS8895</name>
</gene>
<dbReference type="SUPFAM" id="SSF51182">
    <property type="entry name" value="RmlC-like cupins"/>
    <property type="match status" value="1"/>
</dbReference>
<dbReference type="Gene3D" id="2.60.120.10">
    <property type="entry name" value="Jelly Rolls"/>
    <property type="match status" value="2"/>
</dbReference>
<organism evidence="5 6">
    <name type="scientific">Arabidopsis arenosa</name>
    <name type="common">Sand rock-cress</name>
    <name type="synonym">Cardaminopsis arenosa</name>
    <dbReference type="NCBI Taxonomy" id="38785"/>
    <lineage>
        <taxon>Eukaryota</taxon>
        <taxon>Viridiplantae</taxon>
        <taxon>Streptophyta</taxon>
        <taxon>Embryophyta</taxon>
        <taxon>Tracheophyta</taxon>
        <taxon>Spermatophyta</taxon>
        <taxon>Magnoliopsida</taxon>
        <taxon>eudicotyledons</taxon>
        <taxon>Gunneridae</taxon>
        <taxon>Pentapetalae</taxon>
        <taxon>rosids</taxon>
        <taxon>malvids</taxon>
        <taxon>Brassicales</taxon>
        <taxon>Brassicaceae</taxon>
        <taxon>Camelineae</taxon>
        <taxon>Arabidopsis</taxon>
    </lineage>
</organism>
<evidence type="ECO:0000256" key="2">
    <source>
        <dbReference type="ARBA" id="ARBA00022729"/>
    </source>
</evidence>
<dbReference type="AlphaFoldDB" id="A0A8S2A2C3"/>
<keyword evidence="6" id="KW-1185">Reference proteome</keyword>
<feature type="chain" id="PRO_5035933842" description="Cupin type-1 domain-containing protein" evidence="3">
    <location>
        <begin position="30"/>
        <end position="375"/>
    </location>
</feature>
<proteinExistence type="predicted"/>
<dbReference type="SMART" id="SM00835">
    <property type="entry name" value="Cupin_1"/>
    <property type="match status" value="2"/>
</dbReference>
<dbReference type="InterPro" id="IPR014710">
    <property type="entry name" value="RmlC-like_jellyroll"/>
</dbReference>
<dbReference type="PANTHER" id="PTHR31189:SF7">
    <property type="entry name" value="OS03G0197300 PROTEIN"/>
    <property type="match status" value="1"/>
</dbReference>
<dbReference type="PANTHER" id="PTHR31189">
    <property type="entry name" value="OS03G0336100 PROTEIN-RELATED"/>
    <property type="match status" value="1"/>
</dbReference>
<evidence type="ECO:0000256" key="3">
    <source>
        <dbReference type="SAM" id="SignalP"/>
    </source>
</evidence>